<dbReference type="InterPro" id="IPR050765">
    <property type="entry name" value="Riboflavin_Biosynth_HTPR"/>
</dbReference>
<keyword evidence="9 12" id="KW-0521">NADP</keyword>
<evidence type="ECO:0000256" key="3">
    <source>
        <dbReference type="ARBA" id="ARBA00004910"/>
    </source>
</evidence>
<dbReference type="SUPFAM" id="SSF53927">
    <property type="entry name" value="Cytidine deaminase-like"/>
    <property type="match status" value="1"/>
</dbReference>
<protein>
    <recommendedName>
        <fullName evidence="12">Riboflavin biosynthesis protein RibD</fullName>
    </recommendedName>
    <domain>
        <recommendedName>
            <fullName evidence="12">Diaminohydroxyphosphoribosylaminopyrimidine deaminase</fullName>
            <shortName evidence="12">DRAP deaminase</shortName>
            <ecNumber evidence="12">3.5.4.26</ecNumber>
        </recommendedName>
        <alternativeName>
            <fullName evidence="12">Riboflavin-specific deaminase</fullName>
        </alternativeName>
    </domain>
    <domain>
        <recommendedName>
            <fullName evidence="12">5-amino-6-(5-phosphoribosylamino)uracil reductase</fullName>
            <ecNumber evidence="12">1.1.1.193</ecNumber>
        </recommendedName>
        <alternativeName>
            <fullName evidence="12">HTP reductase</fullName>
        </alternativeName>
    </domain>
</protein>
<dbReference type="SUPFAM" id="SSF53597">
    <property type="entry name" value="Dihydrofolate reductase-like"/>
    <property type="match status" value="1"/>
</dbReference>
<sequence length="391" mass="42166">MMATAQEQNGKHDIDWMREALALAWRGQYTTTPNPRVGCIFVKEGQLLAQGFHAKAGEGHAEVQAMADATARGVSLEGSTAYVTLEPCAHHGRTGPCAEALIPTGVKRVVVATLDPNPLVAGKGMALLQAAGVETAQGVLETEARWMNRGFFSRMERKRPWVRLKVATSADGVTALNNGVSQWITSPEARQDGHHLRAQACAVLTGIGTVKADNPQLNVRGINTPRQPIKVVVDSFFEIAPDATLLQTGEIWIAHANAQRPAWIDSHPNSTGIVTLNVAPTLPHQAHGVSSISKANKPKTDLALLLKQLAERGINEVHLEAGFGLNGSFLQAGLVDEVVQYIAPRFLGPGMQAFRLPELTALPDQTPWQLHSHTSIGPDLKVVWVRSTETH</sequence>
<evidence type="ECO:0000256" key="10">
    <source>
        <dbReference type="ARBA" id="ARBA00023002"/>
    </source>
</evidence>
<organism evidence="14 15">
    <name type="scientific">Limnobacter humi</name>
    <dbReference type="NCBI Taxonomy" id="1778671"/>
    <lineage>
        <taxon>Bacteria</taxon>
        <taxon>Pseudomonadati</taxon>
        <taxon>Pseudomonadota</taxon>
        <taxon>Betaproteobacteria</taxon>
        <taxon>Burkholderiales</taxon>
        <taxon>Burkholderiaceae</taxon>
        <taxon>Limnobacter</taxon>
    </lineage>
</organism>
<evidence type="ECO:0000313" key="14">
    <source>
        <dbReference type="EMBL" id="MCQ8896858.1"/>
    </source>
</evidence>
<dbReference type="InterPro" id="IPR016192">
    <property type="entry name" value="APOBEC/CMP_deaminase_Zn-bd"/>
</dbReference>
<dbReference type="InterPro" id="IPR011549">
    <property type="entry name" value="RibD_C"/>
</dbReference>
<evidence type="ECO:0000256" key="2">
    <source>
        <dbReference type="ARBA" id="ARBA00004882"/>
    </source>
</evidence>
<evidence type="ECO:0000256" key="9">
    <source>
        <dbReference type="ARBA" id="ARBA00022857"/>
    </source>
</evidence>
<dbReference type="EC" id="3.5.4.26" evidence="12"/>
<accession>A0ABT1WIY2</accession>
<keyword evidence="11" id="KW-0511">Multifunctional enzyme</keyword>
<dbReference type="PROSITE" id="PS51747">
    <property type="entry name" value="CYT_DCMP_DEAMINASES_2"/>
    <property type="match status" value="1"/>
</dbReference>
<proteinExistence type="inferred from homology"/>
<dbReference type="NCBIfam" id="TIGR00227">
    <property type="entry name" value="ribD_Cterm"/>
    <property type="match status" value="1"/>
</dbReference>
<evidence type="ECO:0000256" key="11">
    <source>
        <dbReference type="ARBA" id="ARBA00023268"/>
    </source>
</evidence>
<dbReference type="Gene3D" id="3.40.430.10">
    <property type="entry name" value="Dihydrofolate Reductase, subunit A"/>
    <property type="match status" value="1"/>
</dbReference>
<keyword evidence="6 12" id="KW-0686">Riboflavin biosynthesis</keyword>
<feature type="domain" description="CMP/dCMP-type deaminase" evidence="13">
    <location>
        <begin position="11"/>
        <end position="135"/>
    </location>
</feature>
<comment type="catalytic activity">
    <reaction evidence="12">
        <text>5-amino-6-(5-phospho-D-ribitylamino)uracil + NADP(+) = 5-amino-6-(5-phospho-D-ribosylamino)uracil + NADPH + H(+)</text>
        <dbReference type="Rhea" id="RHEA:17845"/>
        <dbReference type="ChEBI" id="CHEBI:15378"/>
        <dbReference type="ChEBI" id="CHEBI:57783"/>
        <dbReference type="ChEBI" id="CHEBI:58349"/>
        <dbReference type="ChEBI" id="CHEBI:58421"/>
        <dbReference type="ChEBI" id="CHEBI:58453"/>
        <dbReference type="EC" id="1.1.1.193"/>
    </reaction>
</comment>
<dbReference type="PROSITE" id="PS00903">
    <property type="entry name" value="CYT_DCMP_DEAMINASES_1"/>
    <property type="match status" value="1"/>
</dbReference>
<comment type="similarity">
    <text evidence="4 12">In the N-terminal section; belongs to the cytidine and deoxycytidylate deaminase family.</text>
</comment>
<dbReference type="GO" id="GO:0008835">
    <property type="term" value="F:diaminohydroxyphosphoribosylaminopyrimidine deaminase activity"/>
    <property type="evidence" value="ECO:0007669"/>
    <property type="project" value="UniProtKB-EC"/>
</dbReference>
<dbReference type="Pfam" id="PF00383">
    <property type="entry name" value="dCMP_cyt_deam_1"/>
    <property type="match status" value="1"/>
</dbReference>
<keyword evidence="7 12" id="KW-0479">Metal-binding</keyword>
<dbReference type="InterPro" id="IPR004794">
    <property type="entry name" value="Eubact_RibD"/>
</dbReference>
<dbReference type="EMBL" id="JANIGO010000003">
    <property type="protein sequence ID" value="MCQ8896858.1"/>
    <property type="molecule type" value="Genomic_DNA"/>
</dbReference>
<dbReference type="CDD" id="cd01284">
    <property type="entry name" value="Riboflavin_deaminase-reductase"/>
    <property type="match status" value="1"/>
</dbReference>
<dbReference type="RefSeq" id="WP_256764650.1">
    <property type="nucleotide sequence ID" value="NZ_JANIGO010000003.1"/>
</dbReference>
<evidence type="ECO:0000256" key="6">
    <source>
        <dbReference type="ARBA" id="ARBA00022619"/>
    </source>
</evidence>
<comment type="catalytic activity">
    <reaction evidence="12">
        <text>2,5-diamino-6-hydroxy-4-(5-phosphoribosylamino)-pyrimidine + H2O + H(+) = 5-amino-6-(5-phospho-D-ribosylamino)uracil + NH4(+)</text>
        <dbReference type="Rhea" id="RHEA:21868"/>
        <dbReference type="ChEBI" id="CHEBI:15377"/>
        <dbReference type="ChEBI" id="CHEBI:15378"/>
        <dbReference type="ChEBI" id="CHEBI:28938"/>
        <dbReference type="ChEBI" id="CHEBI:58453"/>
        <dbReference type="ChEBI" id="CHEBI:58614"/>
        <dbReference type="EC" id="3.5.4.26"/>
    </reaction>
</comment>
<comment type="similarity">
    <text evidence="5 12">In the C-terminal section; belongs to the HTP reductase family.</text>
</comment>
<dbReference type="PANTHER" id="PTHR38011">
    <property type="entry name" value="DIHYDROFOLATE REDUCTASE FAMILY PROTEIN (AFU_ORTHOLOGUE AFUA_8G06820)"/>
    <property type="match status" value="1"/>
</dbReference>
<dbReference type="Gene3D" id="3.40.140.10">
    <property type="entry name" value="Cytidine Deaminase, domain 2"/>
    <property type="match status" value="1"/>
</dbReference>
<evidence type="ECO:0000256" key="1">
    <source>
        <dbReference type="ARBA" id="ARBA00002151"/>
    </source>
</evidence>
<dbReference type="Pfam" id="PF01872">
    <property type="entry name" value="RibD_C"/>
    <property type="match status" value="1"/>
</dbReference>
<comment type="function">
    <text evidence="1 12">Converts 2,5-diamino-6-(ribosylamino)-4(3h)-pyrimidinone 5'-phosphate into 5-amino-6-(ribosylamino)-2,4(1h,3h)-pyrimidinedione 5'-phosphate.</text>
</comment>
<comment type="pathway">
    <text evidence="2 12">Cofactor biosynthesis; riboflavin biosynthesis; 5-amino-6-(D-ribitylamino)uracil from GTP: step 2/4.</text>
</comment>
<dbReference type="PIRSF" id="PIRSF006769">
    <property type="entry name" value="RibD"/>
    <property type="match status" value="1"/>
</dbReference>
<dbReference type="InterPro" id="IPR002125">
    <property type="entry name" value="CMP_dCMP_dom"/>
</dbReference>
<evidence type="ECO:0000259" key="13">
    <source>
        <dbReference type="PROSITE" id="PS51747"/>
    </source>
</evidence>
<dbReference type="PANTHER" id="PTHR38011:SF7">
    <property type="entry name" value="2,5-DIAMINO-6-RIBOSYLAMINO-4(3H)-PYRIMIDINONE 5'-PHOSPHATE REDUCTASE"/>
    <property type="match status" value="1"/>
</dbReference>
<dbReference type="InterPro" id="IPR002734">
    <property type="entry name" value="RibDG_C"/>
</dbReference>
<reference evidence="14 15" key="1">
    <citation type="submission" date="2022-07" db="EMBL/GenBank/DDBJ databases">
        <authorList>
            <person name="Xamxidin M."/>
            <person name="Wu M."/>
        </authorList>
    </citation>
    <scope>NUCLEOTIDE SEQUENCE [LARGE SCALE GENOMIC DNA]</scope>
    <source>
        <strain evidence="14 15">NBRC 111650</strain>
    </source>
</reference>
<evidence type="ECO:0000256" key="4">
    <source>
        <dbReference type="ARBA" id="ARBA00005259"/>
    </source>
</evidence>
<keyword evidence="10 12" id="KW-0560">Oxidoreductase</keyword>
<name>A0ABT1WIY2_9BURK</name>
<dbReference type="Proteomes" id="UP001204142">
    <property type="component" value="Unassembled WGS sequence"/>
</dbReference>
<evidence type="ECO:0000313" key="15">
    <source>
        <dbReference type="Proteomes" id="UP001204142"/>
    </source>
</evidence>
<evidence type="ECO:0000256" key="12">
    <source>
        <dbReference type="PIRNR" id="PIRNR006769"/>
    </source>
</evidence>
<comment type="cofactor">
    <cofactor evidence="12">
        <name>Zn(2+)</name>
        <dbReference type="ChEBI" id="CHEBI:29105"/>
    </cofactor>
    <text evidence="12">Binds 1 zinc ion.</text>
</comment>
<keyword evidence="12 14" id="KW-0378">Hydrolase</keyword>
<evidence type="ECO:0000256" key="5">
    <source>
        <dbReference type="ARBA" id="ARBA00007417"/>
    </source>
</evidence>
<dbReference type="InterPro" id="IPR024072">
    <property type="entry name" value="DHFR-like_dom_sf"/>
</dbReference>
<dbReference type="GO" id="GO:0008703">
    <property type="term" value="F:5-amino-6-(5-phosphoribosylamino)uracil reductase activity"/>
    <property type="evidence" value="ECO:0007669"/>
    <property type="project" value="UniProtKB-EC"/>
</dbReference>
<dbReference type="NCBIfam" id="TIGR00326">
    <property type="entry name" value="eubact_ribD"/>
    <property type="match status" value="1"/>
</dbReference>
<gene>
    <name evidence="14" type="primary">ribD</name>
    <name evidence="14" type="ORF">NQT62_10495</name>
</gene>
<dbReference type="InterPro" id="IPR016193">
    <property type="entry name" value="Cytidine_deaminase-like"/>
</dbReference>
<keyword evidence="15" id="KW-1185">Reference proteome</keyword>
<evidence type="ECO:0000256" key="8">
    <source>
        <dbReference type="ARBA" id="ARBA00022833"/>
    </source>
</evidence>
<comment type="caution">
    <text evidence="14">The sequence shown here is derived from an EMBL/GenBank/DDBJ whole genome shotgun (WGS) entry which is preliminary data.</text>
</comment>
<comment type="pathway">
    <text evidence="3 12">Cofactor biosynthesis; riboflavin biosynthesis; 5-amino-6-(D-ribitylamino)uracil from GTP: step 3/4.</text>
</comment>
<evidence type="ECO:0000256" key="7">
    <source>
        <dbReference type="ARBA" id="ARBA00022723"/>
    </source>
</evidence>
<dbReference type="EC" id="1.1.1.193" evidence="12"/>
<keyword evidence="8 12" id="KW-0862">Zinc</keyword>